<dbReference type="Gene3D" id="3.30.70.270">
    <property type="match status" value="1"/>
</dbReference>
<dbReference type="PANTHER" id="PTHR37984:SF5">
    <property type="entry name" value="PROTEIN NYNRIN-LIKE"/>
    <property type="match status" value="1"/>
</dbReference>
<protein>
    <recommendedName>
        <fullName evidence="1">RNA-directed DNA polymerase</fullName>
        <ecNumber evidence="1">2.7.7.49</ecNumber>
    </recommendedName>
</protein>
<proteinExistence type="predicted"/>
<dbReference type="InterPro" id="IPR050951">
    <property type="entry name" value="Retrovirus_Pol_polyprotein"/>
</dbReference>
<dbReference type="InterPro" id="IPR055510">
    <property type="entry name" value="DUF7083"/>
</dbReference>
<evidence type="ECO:0000313" key="6">
    <source>
        <dbReference type="EMBL" id="PIO57874.1"/>
    </source>
</evidence>
<organism evidence="6 7">
    <name type="scientific">Teladorsagia circumcincta</name>
    <name type="common">Brown stomach worm</name>
    <name type="synonym">Ostertagia circumcincta</name>
    <dbReference type="NCBI Taxonomy" id="45464"/>
    <lineage>
        <taxon>Eukaryota</taxon>
        <taxon>Metazoa</taxon>
        <taxon>Ecdysozoa</taxon>
        <taxon>Nematoda</taxon>
        <taxon>Chromadorea</taxon>
        <taxon>Rhabditida</taxon>
        <taxon>Rhabditina</taxon>
        <taxon>Rhabditomorpha</taxon>
        <taxon>Strongyloidea</taxon>
        <taxon>Trichostrongylidae</taxon>
        <taxon>Teladorsagia</taxon>
    </lineage>
</organism>
<dbReference type="Proteomes" id="UP000230423">
    <property type="component" value="Unassembled WGS sequence"/>
</dbReference>
<sequence>MRRDRGYPISISMDFEAQGKRVREVAEKRWKTVIKEDLSEVIATAEDAPDRLRPRLQGPRRHRRDRRRPNQGPVANDGYSTEAPRRLSPEDGHASVAPLETVFDWVSRRIKKFSYDADQDNCFNLWYKRHKDFFEVNCQGLDEAIKASQLITALDAAAHTRFTRHILLKEPGELNWTDTLATLKALSGTKESIFRRRFECFRIRISAYGFRIDKCQFLITQLTYLGKVITAAGRRPDPKKIDAIIQMPKPKDTAQIRSFLGLINYYGAFVPEMCQLRAPIDALLKKKAPFNWNSECDAAFERAKGALALNLLLTHYNPNLPIVIAADAPDNEIGAVISHRYQDGKENAVITPPAHSAPRRITAK</sequence>
<dbReference type="InterPro" id="IPR041577">
    <property type="entry name" value="RT_RNaseH_2"/>
</dbReference>
<dbReference type="PANTHER" id="PTHR37984">
    <property type="entry name" value="PROTEIN CBG26694"/>
    <property type="match status" value="1"/>
</dbReference>
<feature type="compositionally biased region" description="Basic residues" evidence="3">
    <location>
        <begin position="58"/>
        <end position="69"/>
    </location>
</feature>
<evidence type="ECO:0000256" key="1">
    <source>
        <dbReference type="ARBA" id="ARBA00012493"/>
    </source>
</evidence>
<keyword evidence="2" id="KW-0511">Multifunctional enzyme</keyword>
<dbReference type="OrthoDB" id="5830452at2759"/>
<name>A0A2G9TIQ8_TELCI</name>
<feature type="compositionally biased region" description="Basic and acidic residues" evidence="3">
    <location>
        <begin position="83"/>
        <end position="92"/>
    </location>
</feature>
<dbReference type="EC" id="2.7.7.49" evidence="1"/>
<reference evidence="6 7" key="1">
    <citation type="submission" date="2015-09" db="EMBL/GenBank/DDBJ databases">
        <title>Draft genome of the parasitic nematode Teladorsagia circumcincta isolate WARC Sus (inbred).</title>
        <authorList>
            <person name="Mitreva M."/>
        </authorList>
    </citation>
    <scope>NUCLEOTIDE SEQUENCE [LARGE SCALE GENOMIC DNA]</scope>
    <source>
        <strain evidence="6 7">S</strain>
    </source>
</reference>
<dbReference type="FunFam" id="3.30.70.270:FF:000020">
    <property type="entry name" value="Transposon Tf2-6 polyprotein-like Protein"/>
    <property type="match status" value="1"/>
</dbReference>
<dbReference type="SUPFAM" id="SSF56672">
    <property type="entry name" value="DNA/RNA polymerases"/>
    <property type="match status" value="1"/>
</dbReference>
<evidence type="ECO:0000256" key="2">
    <source>
        <dbReference type="ARBA" id="ARBA00023268"/>
    </source>
</evidence>
<evidence type="ECO:0000259" key="5">
    <source>
        <dbReference type="Pfam" id="PF23309"/>
    </source>
</evidence>
<gene>
    <name evidence="6" type="ORF">TELCIR_20706</name>
</gene>
<evidence type="ECO:0000256" key="3">
    <source>
        <dbReference type="SAM" id="MobiDB-lite"/>
    </source>
</evidence>
<dbReference type="EMBL" id="KZ363410">
    <property type="protein sequence ID" value="PIO57874.1"/>
    <property type="molecule type" value="Genomic_DNA"/>
</dbReference>
<accession>A0A2G9TIQ8</accession>
<keyword evidence="7" id="KW-1185">Reference proteome</keyword>
<dbReference type="GO" id="GO:0003964">
    <property type="term" value="F:RNA-directed DNA polymerase activity"/>
    <property type="evidence" value="ECO:0007669"/>
    <property type="project" value="UniProtKB-EC"/>
</dbReference>
<dbReference type="AlphaFoldDB" id="A0A2G9TIQ8"/>
<evidence type="ECO:0000313" key="7">
    <source>
        <dbReference type="Proteomes" id="UP000230423"/>
    </source>
</evidence>
<feature type="domain" description="Reverse transcriptase/retrotransposon-derived protein RNase H-like" evidence="4">
    <location>
        <begin position="292"/>
        <end position="349"/>
    </location>
</feature>
<evidence type="ECO:0000259" key="4">
    <source>
        <dbReference type="Pfam" id="PF17919"/>
    </source>
</evidence>
<feature type="region of interest" description="Disordered" evidence="3">
    <location>
        <begin position="49"/>
        <end position="92"/>
    </location>
</feature>
<dbReference type="InterPro" id="IPR043502">
    <property type="entry name" value="DNA/RNA_pol_sf"/>
</dbReference>
<dbReference type="Pfam" id="PF17919">
    <property type="entry name" value="RT_RNaseH_2"/>
    <property type="match status" value="1"/>
</dbReference>
<feature type="domain" description="DUF7083" evidence="5">
    <location>
        <begin position="106"/>
        <end position="189"/>
    </location>
</feature>
<dbReference type="InterPro" id="IPR043128">
    <property type="entry name" value="Rev_trsase/Diguanyl_cyclase"/>
</dbReference>
<dbReference type="Pfam" id="PF23309">
    <property type="entry name" value="DUF7083"/>
    <property type="match status" value="1"/>
</dbReference>